<evidence type="ECO:0000256" key="1">
    <source>
        <dbReference type="SAM" id="MobiDB-lite"/>
    </source>
</evidence>
<dbReference type="RefSeq" id="WP_264716066.1">
    <property type="nucleotide sequence ID" value="NZ_JAPDNT010000030.1"/>
</dbReference>
<proteinExistence type="predicted"/>
<dbReference type="Proteomes" id="UP001165679">
    <property type="component" value="Unassembled WGS sequence"/>
</dbReference>
<accession>A0AA42CJQ6</accession>
<organism evidence="2 3">
    <name type="scientific">Limobrevibacterium gyesilva</name>
    <dbReference type="NCBI Taxonomy" id="2991712"/>
    <lineage>
        <taxon>Bacteria</taxon>
        <taxon>Pseudomonadati</taxon>
        <taxon>Pseudomonadota</taxon>
        <taxon>Alphaproteobacteria</taxon>
        <taxon>Acetobacterales</taxon>
        <taxon>Acetobacteraceae</taxon>
        <taxon>Limobrevibacterium</taxon>
    </lineage>
</organism>
<gene>
    <name evidence="2" type="ORF">OL599_21430</name>
</gene>
<feature type="compositionally biased region" description="Basic and acidic residues" evidence="1">
    <location>
        <begin position="20"/>
        <end position="31"/>
    </location>
</feature>
<dbReference type="EMBL" id="JAPDNT010000030">
    <property type="protein sequence ID" value="MCW3477137.1"/>
    <property type="molecule type" value="Genomic_DNA"/>
</dbReference>
<evidence type="ECO:0000313" key="3">
    <source>
        <dbReference type="Proteomes" id="UP001165679"/>
    </source>
</evidence>
<evidence type="ECO:0000313" key="2">
    <source>
        <dbReference type="EMBL" id="MCW3477137.1"/>
    </source>
</evidence>
<reference evidence="2" key="1">
    <citation type="submission" date="2022-09" db="EMBL/GenBank/DDBJ databases">
        <title>Rhodovastum sp. nov. RN2-1 isolated from soil in Seongnam, South Korea.</title>
        <authorList>
            <person name="Le N.T."/>
        </authorList>
    </citation>
    <scope>NUCLEOTIDE SEQUENCE</scope>
    <source>
        <strain evidence="2">RN2-1</strain>
    </source>
</reference>
<reference evidence="2" key="2">
    <citation type="submission" date="2022-10" db="EMBL/GenBank/DDBJ databases">
        <authorList>
            <person name="Trinh H.N."/>
        </authorList>
    </citation>
    <scope>NUCLEOTIDE SEQUENCE</scope>
    <source>
        <strain evidence="2">RN2-1</strain>
    </source>
</reference>
<sequence length="69" mass="7547">MDRIPKPPAGAGHRQSDHHKRQEERLDRALDDTSPASDPPAITNPSRSVVKVPHPKSGGAKSQRHQGRV</sequence>
<name>A0AA42CJQ6_9PROT</name>
<comment type="caution">
    <text evidence="2">The sequence shown here is derived from an EMBL/GenBank/DDBJ whole genome shotgun (WGS) entry which is preliminary data.</text>
</comment>
<dbReference type="AlphaFoldDB" id="A0AA42CJQ6"/>
<keyword evidence="3" id="KW-1185">Reference proteome</keyword>
<feature type="region of interest" description="Disordered" evidence="1">
    <location>
        <begin position="1"/>
        <end position="69"/>
    </location>
</feature>
<protein>
    <submittedName>
        <fullName evidence="2">Uncharacterized protein</fullName>
    </submittedName>
</protein>